<evidence type="ECO:0000259" key="2">
    <source>
        <dbReference type="Pfam" id="PF13452"/>
    </source>
</evidence>
<dbReference type="STRING" id="1292034.OR37_02194"/>
<keyword evidence="4" id="KW-1185">Reference proteome</keyword>
<dbReference type="Gene3D" id="3.10.129.10">
    <property type="entry name" value="Hotdog Thioesterase"/>
    <property type="match status" value="2"/>
</dbReference>
<dbReference type="AlphaFoldDB" id="R0E8Z6"/>
<dbReference type="SUPFAM" id="SSF54637">
    <property type="entry name" value="Thioesterase/thiol ester dehydrase-isomerase"/>
    <property type="match status" value="1"/>
</dbReference>
<gene>
    <name evidence="3" type="ORF">OR37_02194</name>
</gene>
<feature type="domain" description="FAS1-like dehydratase" evidence="2">
    <location>
        <begin position="65"/>
        <end position="125"/>
    </location>
</feature>
<dbReference type="EMBL" id="APMP01000011">
    <property type="protein sequence ID" value="ENZ81958.1"/>
    <property type="molecule type" value="Genomic_DNA"/>
</dbReference>
<dbReference type="GO" id="GO:0019171">
    <property type="term" value="F:(3R)-hydroxyacyl-[acyl-carrier-protein] dehydratase activity"/>
    <property type="evidence" value="ECO:0007669"/>
    <property type="project" value="TreeGrafter"/>
</dbReference>
<comment type="caution">
    <text evidence="3">The sequence shown here is derived from an EMBL/GenBank/DDBJ whole genome shotgun (WGS) entry which is preliminary data.</text>
</comment>
<organism evidence="3 4">
    <name type="scientific">Caulobacter vibrioides OR37</name>
    <dbReference type="NCBI Taxonomy" id="1292034"/>
    <lineage>
        <taxon>Bacteria</taxon>
        <taxon>Pseudomonadati</taxon>
        <taxon>Pseudomonadota</taxon>
        <taxon>Alphaproteobacteria</taxon>
        <taxon>Caulobacterales</taxon>
        <taxon>Caulobacteraceae</taxon>
        <taxon>Caulobacter</taxon>
    </lineage>
</organism>
<protein>
    <recommendedName>
        <fullName evidence="2">FAS1-like dehydratase domain-containing protein</fullName>
    </recommendedName>
</protein>
<dbReference type="Proteomes" id="UP000013063">
    <property type="component" value="Unassembled WGS sequence"/>
</dbReference>
<evidence type="ECO:0000256" key="1">
    <source>
        <dbReference type="SAM" id="MobiDB-lite"/>
    </source>
</evidence>
<name>R0E8Z6_CAUVI</name>
<dbReference type="InterPro" id="IPR039569">
    <property type="entry name" value="FAS1-like_DH_region"/>
</dbReference>
<dbReference type="InterPro" id="IPR029069">
    <property type="entry name" value="HotDog_dom_sf"/>
</dbReference>
<dbReference type="PANTHER" id="PTHR28152">
    <property type="entry name" value="HYDROXYACYL-THIOESTER DEHYDRATASE TYPE 2, MITOCHONDRIAL"/>
    <property type="match status" value="1"/>
</dbReference>
<accession>R0E8Z6</accession>
<dbReference type="OrthoDB" id="7183822at2"/>
<dbReference type="Pfam" id="PF13452">
    <property type="entry name" value="FAS1_DH_region"/>
    <property type="match status" value="1"/>
</dbReference>
<sequence>MDGVGRQRRRTAVLAAGDLARLGAVLDRPRVPLEVPPAWHWACLAEPTRQADLGPDGHPRRGLFIPPIAATRRMFASGEITFSGPLRAGQETELVETIASVEEKAGASGPLTFVTVDRALSQSGAVRLSERQTIVFTDAPPAPRTPDESEPPTAEWSRETATDPVLLFAFSAATSNTHRIHYDRAYATEVEGYPDLVVHGPLIALLLLEAMPARPVRRFSFRALKPTYVGETVLARGRWIDGGAALWAEVQGAVVMRARAKF</sequence>
<dbReference type="PATRIC" id="fig|1292034.3.peg.2180"/>
<evidence type="ECO:0000313" key="4">
    <source>
        <dbReference type="Proteomes" id="UP000013063"/>
    </source>
</evidence>
<reference evidence="3 4" key="1">
    <citation type="journal article" date="2013" name="Genome Announc.">
        <title>Draft Genome Sequence for Caulobacter sp. Strain OR37, a Bacterium Tolerant to Heavy Metals.</title>
        <authorList>
            <person name="Utturkar S.M."/>
            <person name="Bollmann A."/>
            <person name="Brzoska R.M."/>
            <person name="Klingeman D.M."/>
            <person name="Epstein S.E."/>
            <person name="Palumbo A.V."/>
            <person name="Brown S.D."/>
        </authorList>
    </citation>
    <scope>NUCLEOTIDE SEQUENCE [LARGE SCALE GENOMIC DNA]</scope>
    <source>
        <strain evidence="3 4">OR37</strain>
    </source>
</reference>
<dbReference type="PANTHER" id="PTHR28152:SF1">
    <property type="entry name" value="HYDROXYACYL-THIOESTER DEHYDRATASE TYPE 2, MITOCHONDRIAL"/>
    <property type="match status" value="1"/>
</dbReference>
<proteinExistence type="predicted"/>
<feature type="region of interest" description="Disordered" evidence="1">
    <location>
        <begin position="138"/>
        <end position="157"/>
    </location>
</feature>
<dbReference type="eggNOG" id="COG3777">
    <property type="taxonomic scope" value="Bacteria"/>
</dbReference>
<evidence type="ECO:0000313" key="3">
    <source>
        <dbReference type="EMBL" id="ENZ81958.1"/>
    </source>
</evidence>
<dbReference type="InterPro" id="IPR052741">
    <property type="entry name" value="Mitochondrial_HTD2"/>
</dbReference>